<dbReference type="InterPro" id="IPR048407">
    <property type="entry name" value="Dumpy_DPY"/>
</dbReference>
<feature type="domain" description="EGF-like" evidence="2">
    <location>
        <begin position="910"/>
        <end position="950"/>
    </location>
</feature>
<comment type="caution">
    <text evidence="1">Lacks conserved residue(s) required for the propagation of feature annotation.</text>
</comment>
<dbReference type="EMBL" id="OW152819">
    <property type="protein sequence ID" value="CAH2073957.1"/>
    <property type="molecule type" value="Genomic_DNA"/>
</dbReference>
<evidence type="ECO:0000259" key="2">
    <source>
        <dbReference type="PROSITE" id="PS50026"/>
    </source>
</evidence>
<keyword evidence="1" id="KW-1015">Disulfide bond</keyword>
<feature type="domain" description="EGF-like" evidence="2">
    <location>
        <begin position="1444"/>
        <end position="1482"/>
    </location>
</feature>
<dbReference type="PROSITE" id="PS50026">
    <property type="entry name" value="EGF_3"/>
    <property type="match status" value="18"/>
</dbReference>
<keyword evidence="1" id="KW-0245">EGF-like domain</keyword>
<feature type="domain" description="EGF-like" evidence="2">
    <location>
        <begin position="1337"/>
        <end position="1375"/>
    </location>
</feature>
<feature type="domain" description="EGF-like" evidence="2">
    <location>
        <begin position="690"/>
        <end position="728"/>
    </location>
</feature>
<accession>A0ABN8J4T3</accession>
<feature type="domain" description="EGF-like" evidence="2">
    <location>
        <begin position="460"/>
        <end position="497"/>
    </location>
</feature>
<feature type="domain" description="EGF-like" evidence="2">
    <location>
        <begin position="1125"/>
        <end position="1163"/>
    </location>
</feature>
<feature type="disulfide bond" evidence="1">
    <location>
        <begin position="1081"/>
        <end position="1091"/>
    </location>
</feature>
<feature type="domain" description="EGF-like" evidence="2">
    <location>
        <begin position="1078"/>
        <end position="1115"/>
    </location>
</feature>
<dbReference type="InterPro" id="IPR000742">
    <property type="entry name" value="EGF"/>
</dbReference>
<evidence type="ECO:0000313" key="4">
    <source>
        <dbReference type="Proteomes" id="UP000837857"/>
    </source>
</evidence>
<feature type="domain" description="EGF-like" evidence="2">
    <location>
        <begin position="1734"/>
        <end position="1767"/>
    </location>
</feature>
<feature type="domain" description="EGF-like" evidence="2">
    <location>
        <begin position="1549"/>
        <end position="1588"/>
    </location>
</feature>
<feature type="domain" description="EGF-like" evidence="2">
    <location>
        <begin position="1396"/>
        <end position="1433"/>
    </location>
</feature>
<dbReference type="SMART" id="SM00181">
    <property type="entry name" value="EGF"/>
    <property type="match status" value="30"/>
</dbReference>
<feature type="domain" description="EGF-like" evidence="2">
    <location>
        <begin position="795"/>
        <end position="833"/>
    </location>
</feature>
<keyword evidence="4" id="KW-1185">Reference proteome</keyword>
<sequence length="1793" mass="190454">MAPCAHKNCGLNAQCRIGYNGQPHCYCPRNYPKGDPNIECNQELSVVDCRTNGCGLNGECLREGAEFVCRCIPGTEGQADVECHTSIECTSDKDCPVDKACLSLHCVDPCTIRGVCGEDALCVSVMHRAQCSCPQCYVVEDHHPVCKFCPNGFTHDEKHGCIKALECGAHEQCAEGLACVNGRCTNPCFHGSPCLAGQRCAVVNHQPVCSKVCQCQTNADCARYSNTHCDGCACVTDTPTTNCGHCRPGVPCDPFSGACMEIGCSRNEDCSLTEACINNACQHPCAIHNPCAPNAVCINTNHGSDCGCIEGFQGNGYVGCVPVRNPSESVCQYNEDCPPELLCDRMNRVCINPCAINKCGDNAECVPENHGVQCKCGAGFTGNPFLECYKVQGCRSDNECLNSEACINGNCGSPCCEPPTNPCTPNPCGINALCESDNGNPICFCPKGLTGNPFKTCIPEGNECEPNPCGPNTGCRLIEVSCACPEGYIGDPNIQCIYRPVLVTPENTTIQACTPNPCDSNAICDSYGGQMAICISCVGPPHLNNPSCRAECILSSDCEFSKACLRNKCVDPCPGSCGVNADCLVYHHDPICRCREGFEGNPYEHCKPTASVHESCDNIRCGDNAMCQNTNDCPNNLACLSNYCRDPCKDLCGVNTECTVTNHVPVCTCFKGYEGDPFSSCRQITKSPTPINPCEPSPCGPNSECHVVGERAACSCRAGFLGAPPSCRPECAVSSDCPINRACINHKCQDPCIHSCGLDARCYVVGHNPICSCPDNLPEGDPFIRCFRKNITFVTPDPCLNSPCGPYSTCRNEAGRAICACEAGTLGAPPSCRPQCVINQDCPLALACSSDTSCFNNKCVDPCPGTCGQNAVCRVSNHAPSCSCLPGYSGNPLHACTPIMTPSETIDPCHPTPCGPYSSCGNHAFCNVVKHVPICTCEQGYTGDPFAGCSEVLSIESQEVSPCSKYPCGANAICKERYGAGVCGMNAECRVNNHAPSCACLPGYEGNPFTSCYLRVEKPVDPCSPSPCGPHSICRINNGYAICSCQEDYFGSPPLCRPECMVSSDCMPNKACVNQKCVDPCNGACGNNAKCMVVNHKALCSCPQNYIGDPFVQCSYDKRPETKPSGNPCIPSPCGPNSQCRIVGETPACSCLTGFIGRAPNCRPECIYDDECPSNLACIREKCMSPCEGSCGSNAECVVISHKAVCHCRESYTGDPFNGCYFIVTVTSDDETNPCNPSPCGPNAICKEKNSAGSCTCLPGYFGDPYLGCRPECVTNNDCPLNKACSNNKCVDPCQEACGINAHCKVAHHTPVCLCIDGFEGNPVVSCHPQRSPTLADENPCTPSPCGPYSLCKVIDNHGVCSCQQGYVGSPPTCRPECVISTDCPQHQACMQQKCKDPCPGTCGVNARCQVINHNPICTCKAGFTGDPFVTCQLEKKPIFTGPKGNPCVPSPCGPYSQCKVVGEAPACSCLPNYVGIAPNCRPECSINAECPGNLACQNEKCVDPCPGSCGFNAECSVANHVALCNCISGHTGDPFSGCSIIERTSEPPPNPCNPSPCGANAICKERNGIGACSCLPEYFGDPYTGCRPECVSNSDCDRNKACTNNSCITGYTGDPFTECIEEPRQINHVNPCVPSPCGPNSECRVISDQAACSCLPNYIGRVPNCRPECTIDAECPSNAACINERCKDPCQGACGLNAMCLTVNHKPICSCQHGYTGDAIGTCVQMIIPTTERSSPCTPSPCGPNAECREHNEAGACFCSEGYEGDPYSPSGCRREHDRRSVYSLLQYSTYY</sequence>
<feature type="domain" description="EGF-like" evidence="2">
    <location>
        <begin position="1231"/>
        <end position="1270"/>
    </location>
</feature>
<dbReference type="PANTHER" id="PTHR22963">
    <property type="entry name" value="ENDOGLIN-RELATED"/>
    <property type="match status" value="1"/>
</dbReference>
<proteinExistence type="predicted"/>
<evidence type="ECO:0000313" key="3">
    <source>
        <dbReference type="EMBL" id="CAH2073957.1"/>
    </source>
</evidence>
<feature type="non-terminal residue" evidence="3">
    <location>
        <position position="1793"/>
    </location>
</feature>
<feature type="domain" description="EGF-like" evidence="2">
    <location>
        <begin position="419"/>
        <end position="458"/>
    </location>
</feature>
<name>A0ABN8J4T3_9NEOP</name>
<dbReference type="Pfam" id="PF21164">
    <property type="entry name" value="Dumpy_DPY"/>
    <property type="match status" value="9"/>
</dbReference>
<feature type="domain" description="EGF-like" evidence="2">
    <location>
        <begin position="45"/>
        <end position="84"/>
    </location>
</feature>
<dbReference type="Gene3D" id="2.10.25.10">
    <property type="entry name" value="Laminin"/>
    <property type="match status" value="3"/>
</dbReference>
<dbReference type="PROSITE" id="PS01186">
    <property type="entry name" value="EGF_2"/>
    <property type="match status" value="13"/>
</dbReference>
<protein>
    <recommendedName>
        <fullName evidence="2">EGF-like domain-containing protein</fullName>
    </recommendedName>
</protein>
<feature type="domain" description="EGF-like" evidence="2">
    <location>
        <begin position="1019"/>
        <end position="1057"/>
    </location>
</feature>
<feature type="disulfide bond" evidence="1">
    <location>
        <begin position="1399"/>
        <end position="1409"/>
    </location>
</feature>
<dbReference type="Proteomes" id="UP000837857">
    <property type="component" value="Chromosome 7"/>
</dbReference>
<evidence type="ECO:0000256" key="1">
    <source>
        <dbReference type="PROSITE-ProRule" id="PRU00076"/>
    </source>
</evidence>
<reference evidence="3" key="1">
    <citation type="submission" date="2022-03" db="EMBL/GenBank/DDBJ databases">
        <authorList>
            <person name="Martin H S."/>
        </authorList>
    </citation>
    <scope>NUCLEOTIDE SEQUENCE</scope>
</reference>
<organism evidence="3 4">
    <name type="scientific">Iphiclides podalirius</name>
    <name type="common">scarce swallowtail</name>
    <dbReference type="NCBI Taxonomy" id="110791"/>
    <lineage>
        <taxon>Eukaryota</taxon>
        <taxon>Metazoa</taxon>
        <taxon>Ecdysozoa</taxon>
        <taxon>Arthropoda</taxon>
        <taxon>Hexapoda</taxon>
        <taxon>Insecta</taxon>
        <taxon>Pterygota</taxon>
        <taxon>Neoptera</taxon>
        <taxon>Endopterygota</taxon>
        <taxon>Lepidoptera</taxon>
        <taxon>Glossata</taxon>
        <taxon>Ditrysia</taxon>
        <taxon>Papilionoidea</taxon>
        <taxon>Papilionidae</taxon>
        <taxon>Papilioninae</taxon>
        <taxon>Iphiclides</taxon>
    </lineage>
</organism>
<feature type="domain" description="EGF-like" evidence="2">
    <location>
        <begin position="860"/>
        <end position="897"/>
    </location>
</feature>
<gene>
    <name evidence="3" type="ORF">IPOD504_LOCUS15869</name>
</gene>
<feature type="domain" description="EGF-like" evidence="2">
    <location>
        <begin position="351"/>
        <end position="389"/>
    </location>
</feature>
<feature type="disulfide bond" evidence="1">
    <location>
        <begin position="863"/>
        <end position="873"/>
    </location>
</feature>
<dbReference type="SUPFAM" id="SSF90148">
    <property type="entry name" value="DPY module"/>
    <property type="match status" value="8"/>
</dbReference>
<dbReference type="PANTHER" id="PTHR22963:SF39">
    <property type="entry name" value="DUMPY"/>
    <property type="match status" value="1"/>
</dbReference>
<feature type="domain" description="EGF-like" evidence="2">
    <location>
        <begin position="1629"/>
        <end position="1667"/>
    </location>
</feature>